<sequence>MKNIKYILITFITTLILFSCDKNFEEINANIDDPVIIPSSMIIGTVVRSTTNEIYSTFNGLECGESWVQHISMIQYNDPERYKPRITTMDNLWNRFYTAASNANQMYNLAVDEGNEVNQGIALVLKAYCFATLTDFYGDIPFTEALKGPSDANFTPVYDQQSVVYDGIISLLDQAMPLIASGNGSTSPGMDIMYGGDASRWLKFAYSLKFRSLMRISWKKTDVGSQLQALVNSGLLFASSNDEAKLVYLSSSPEANPIYETIVAGGRGEFKLAKTFIDKLLDYSDPRIAVYAQKAVNSGEYVGKPSGYEESPLPGYGYDDVSAIGEKYLEPTAPGYILSYTELLFLKAEAAKRGLISGGDDAAKGYYDAAIKNSFAENGIAAAAGGYMAQNIVAYDATKAMEQIGTQKWISLFTQGFEAWTEWRRTKYPALTPAADGYINEIPSRLKYESSEVSINTENYKKAVQQQGPDELTTPIWWMN</sequence>
<accession>A0A3B0TTT3</accession>
<dbReference type="InterPro" id="IPR011990">
    <property type="entry name" value="TPR-like_helical_dom_sf"/>
</dbReference>
<dbReference type="Gene3D" id="1.25.40.390">
    <property type="match status" value="1"/>
</dbReference>
<keyword evidence="1" id="KW-0449">Lipoprotein</keyword>
<dbReference type="CDD" id="cd08977">
    <property type="entry name" value="SusD"/>
    <property type="match status" value="1"/>
</dbReference>
<organism evidence="1">
    <name type="scientific">hydrothermal vent metagenome</name>
    <dbReference type="NCBI Taxonomy" id="652676"/>
    <lineage>
        <taxon>unclassified sequences</taxon>
        <taxon>metagenomes</taxon>
        <taxon>ecological metagenomes</taxon>
    </lineage>
</organism>
<evidence type="ECO:0000313" key="1">
    <source>
        <dbReference type="EMBL" id="VAW21378.1"/>
    </source>
</evidence>
<proteinExistence type="predicted"/>
<name>A0A3B0TTT3_9ZZZZ</name>
<reference evidence="1" key="1">
    <citation type="submission" date="2018-06" db="EMBL/GenBank/DDBJ databases">
        <authorList>
            <person name="Zhirakovskaya E."/>
        </authorList>
    </citation>
    <scope>NUCLEOTIDE SEQUENCE</scope>
</reference>
<dbReference type="AlphaFoldDB" id="A0A3B0TTT3"/>
<gene>
    <name evidence="1" type="ORF">MNBD_BACTEROID01-2361</name>
</gene>
<dbReference type="PROSITE" id="PS51257">
    <property type="entry name" value="PROKAR_LIPOPROTEIN"/>
    <property type="match status" value="1"/>
</dbReference>
<dbReference type="Pfam" id="PF12771">
    <property type="entry name" value="SusD-like_2"/>
    <property type="match status" value="1"/>
</dbReference>
<dbReference type="InterPro" id="IPR041662">
    <property type="entry name" value="SusD-like_2"/>
</dbReference>
<dbReference type="EMBL" id="UOEP01000143">
    <property type="protein sequence ID" value="VAW21378.1"/>
    <property type="molecule type" value="Genomic_DNA"/>
</dbReference>
<protein>
    <submittedName>
        <fullName evidence="1">Cell surface glycan-binding lipoprotein, utilization system for glycans and polysaccharides (PUL), SusD family</fullName>
    </submittedName>
</protein>
<dbReference type="SUPFAM" id="SSF48452">
    <property type="entry name" value="TPR-like"/>
    <property type="match status" value="1"/>
</dbReference>